<dbReference type="Pfam" id="PF08281">
    <property type="entry name" value="Sigma70_r4_2"/>
    <property type="match status" value="1"/>
</dbReference>
<proteinExistence type="inferred from homology"/>
<dbReference type="InterPro" id="IPR014284">
    <property type="entry name" value="RNA_pol_sigma-70_dom"/>
</dbReference>
<protein>
    <recommendedName>
        <fullName evidence="9">RNA polymerase ECF-type sigma factor</fullName>
    </recommendedName>
</protein>
<reference evidence="8" key="1">
    <citation type="submission" date="2018-06" db="EMBL/GenBank/DDBJ databases">
        <authorList>
            <person name="Zhirakovskaya E."/>
        </authorList>
    </citation>
    <scope>NUCLEOTIDE SEQUENCE</scope>
</reference>
<evidence type="ECO:0000256" key="1">
    <source>
        <dbReference type="ARBA" id="ARBA00010641"/>
    </source>
</evidence>
<evidence type="ECO:0000256" key="2">
    <source>
        <dbReference type="ARBA" id="ARBA00023015"/>
    </source>
</evidence>
<dbReference type="GO" id="GO:0003677">
    <property type="term" value="F:DNA binding"/>
    <property type="evidence" value="ECO:0007669"/>
    <property type="project" value="UniProtKB-KW"/>
</dbReference>
<keyword evidence="5" id="KW-0804">Transcription</keyword>
<evidence type="ECO:0000313" key="8">
    <source>
        <dbReference type="EMBL" id="VAW08110.1"/>
    </source>
</evidence>
<dbReference type="PANTHER" id="PTHR43133:SF8">
    <property type="entry name" value="RNA POLYMERASE SIGMA FACTOR HI_1459-RELATED"/>
    <property type="match status" value="1"/>
</dbReference>
<dbReference type="Pfam" id="PF04542">
    <property type="entry name" value="Sigma70_r2"/>
    <property type="match status" value="1"/>
</dbReference>
<dbReference type="Gene3D" id="1.10.1740.10">
    <property type="match status" value="1"/>
</dbReference>
<dbReference type="InterPro" id="IPR007627">
    <property type="entry name" value="RNA_pol_sigma70_r2"/>
</dbReference>
<dbReference type="SUPFAM" id="SSF88659">
    <property type="entry name" value="Sigma3 and sigma4 domains of RNA polymerase sigma factors"/>
    <property type="match status" value="1"/>
</dbReference>
<comment type="similarity">
    <text evidence="1">Belongs to the sigma-70 factor family. ECF subfamily.</text>
</comment>
<accession>A0A3B0SUD9</accession>
<dbReference type="SUPFAM" id="SSF88946">
    <property type="entry name" value="Sigma2 domain of RNA polymerase sigma factors"/>
    <property type="match status" value="1"/>
</dbReference>
<feature type="domain" description="RNA polymerase sigma factor 70 region 4 type 2" evidence="7">
    <location>
        <begin position="114"/>
        <end position="161"/>
    </location>
</feature>
<keyword evidence="4" id="KW-0238">DNA-binding</keyword>
<gene>
    <name evidence="8" type="ORF">MNBD_ACTINO02-1609</name>
</gene>
<dbReference type="CDD" id="cd06171">
    <property type="entry name" value="Sigma70_r4"/>
    <property type="match status" value="1"/>
</dbReference>
<dbReference type="InterPro" id="IPR036388">
    <property type="entry name" value="WH-like_DNA-bd_sf"/>
</dbReference>
<name>A0A3B0SUD9_9ZZZZ</name>
<evidence type="ECO:0008006" key="9">
    <source>
        <dbReference type="Google" id="ProtNLM"/>
    </source>
</evidence>
<dbReference type="GO" id="GO:0016987">
    <property type="term" value="F:sigma factor activity"/>
    <property type="evidence" value="ECO:0007669"/>
    <property type="project" value="UniProtKB-KW"/>
</dbReference>
<evidence type="ECO:0000256" key="4">
    <source>
        <dbReference type="ARBA" id="ARBA00023125"/>
    </source>
</evidence>
<feature type="domain" description="RNA polymerase sigma-70 region 2" evidence="6">
    <location>
        <begin position="13"/>
        <end position="79"/>
    </location>
</feature>
<dbReference type="NCBIfam" id="TIGR02937">
    <property type="entry name" value="sigma70-ECF"/>
    <property type="match status" value="1"/>
</dbReference>
<keyword evidence="2" id="KW-0805">Transcription regulation</keyword>
<evidence type="ECO:0000259" key="7">
    <source>
        <dbReference type="Pfam" id="PF08281"/>
    </source>
</evidence>
<dbReference type="InterPro" id="IPR039425">
    <property type="entry name" value="RNA_pol_sigma-70-like"/>
</dbReference>
<evidence type="ECO:0000256" key="5">
    <source>
        <dbReference type="ARBA" id="ARBA00023163"/>
    </source>
</evidence>
<dbReference type="EMBL" id="UOEK01000441">
    <property type="protein sequence ID" value="VAW08110.1"/>
    <property type="molecule type" value="Genomic_DNA"/>
</dbReference>
<keyword evidence="3" id="KW-0731">Sigma factor</keyword>
<dbReference type="InterPro" id="IPR013325">
    <property type="entry name" value="RNA_pol_sigma_r2"/>
</dbReference>
<dbReference type="PANTHER" id="PTHR43133">
    <property type="entry name" value="RNA POLYMERASE ECF-TYPE SIGMA FACTO"/>
    <property type="match status" value="1"/>
</dbReference>
<evidence type="ECO:0000256" key="3">
    <source>
        <dbReference type="ARBA" id="ARBA00023082"/>
    </source>
</evidence>
<dbReference type="GO" id="GO:0006352">
    <property type="term" value="P:DNA-templated transcription initiation"/>
    <property type="evidence" value="ECO:0007669"/>
    <property type="project" value="InterPro"/>
</dbReference>
<dbReference type="AlphaFoldDB" id="A0A3B0SUD9"/>
<evidence type="ECO:0000259" key="6">
    <source>
        <dbReference type="Pfam" id="PF04542"/>
    </source>
</evidence>
<dbReference type="InterPro" id="IPR013324">
    <property type="entry name" value="RNA_pol_sigma_r3/r4-like"/>
</dbReference>
<sequence>MDRRSDRERFEELYRSTYQDVLAYSRRRVSAGDADDVVAETYVVAWRRLEDALGAESSVAWLYRVAYRTISNHRRGARRLMALRRKLRTAPLPRAVSTANQAGDRDEVDRVFDSLERLAPRDQELIRLAAFEGLSHKEIAQVVGKTPAAVRTQLYRARARLRTTLLETDGEGRRR</sequence>
<dbReference type="InterPro" id="IPR013249">
    <property type="entry name" value="RNA_pol_sigma70_r4_t2"/>
</dbReference>
<organism evidence="8">
    <name type="scientific">hydrothermal vent metagenome</name>
    <dbReference type="NCBI Taxonomy" id="652676"/>
    <lineage>
        <taxon>unclassified sequences</taxon>
        <taxon>metagenomes</taxon>
        <taxon>ecological metagenomes</taxon>
    </lineage>
</organism>
<dbReference type="Gene3D" id="1.10.10.10">
    <property type="entry name" value="Winged helix-like DNA-binding domain superfamily/Winged helix DNA-binding domain"/>
    <property type="match status" value="1"/>
</dbReference>